<keyword evidence="1" id="KW-0175">Coiled coil</keyword>
<dbReference type="EMBL" id="BMAT01000087">
    <property type="protein sequence ID" value="GFR59396.1"/>
    <property type="molecule type" value="Genomic_DNA"/>
</dbReference>
<dbReference type="PANTHER" id="PTHR13664:SF0">
    <property type="entry name" value="BECLIN 1-ASSOCIATED AUTOPHAGY-RELATED KEY REGULATOR"/>
    <property type="match status" value="1"/>
</dbReference>
<sequence length="283" mass="32808">MAASISQTRYDYKIKVQEAIADGKIVKVAFEKCPLCFENRRSLLCDSCVNKGIFTHTKKLHGERFEAKRKEWWAKQKTLEDSCRRFELEVEDIERSNAKKTSIEAAKRKITRLKRAILDTQQKFEKEKQQLVSHRRRRREARAILNHGRTTVLPHLKQKIANLTEEPSCQLPSLEDICQVELNRGSDVTQLLFKAAKTQHHHSVQRLCVWEGSSTHSKSIPLLRQELSLYHQYLALQRAEFVRVLSNRIFPIEEVFVISRGLDCARLMLEPATSGLRSEATTN</sequence>
<protein>
    <submittedName>
        <fullName evidence="2">Beclin 1-associated autophagy-related key regulator-like</fullName>
    </submittedName>
</protein>
<reference evidence="2 3" key="1">
    <citation type="journal article" date="2021" name="Elife">
        <title>Chloroplast acquisition without the gene transfer in kleptoplastic sea slugs, Plakobranchus ocellatus.</title>
        <authorList>
            <person name="Maeda T."/>
            <person name="Takahashi S."/>
            <person name="Yoshida T."/>
            <person name="Shimamura S."/>
            <person name="Takaki Y."/>
            <person name="Nagai Y."/>
            <person name="Toyoda A."/>
            <person name="Suzuki Y."/>
            <person name="Arimoto A."/>
            <person name="Ishii H."/>
            <person name="Satoh N."/>
            <person name="Nishiyama T."/>
            <person name="Hasebe M."/>
            <person name="Maruyama T."/>
            <person name="Minagawa J."/>
            <person name="Obokata J."/>
            <person name="Shigenobu S."/>
        </authorList>
    </citation>
    <scope>NUCLEOTIDE SEQUENCE [LARGE SCALE GENOMIC DNA]</scope>
</reference>
<dbReference type="GO" id="GO:0009267">
    <property type="term" value="P:cellular response to starvation"/>
    <property type="evidence" value="ECO:0007669"/>
    <property type="project" value="TreeGrafter"/>
</dbReference>
<feature type="coiled-coil region" evidence="1">
    <location>
        <begin position="76"/>
        <end position="130"/>
    </location>
</feature>
<dbReference type="Proteomes" id="UP000762676">
    <property type="component" value="Unassembled WGS sequence"/>
</dbReference>
<gene>
    <name evidence="2" type="ORF">ElyMa_000053800</name>
</gene>
<name>A0AAV4EFY7_9GAST</name>
<dbReference type="PANTHER" id="PTHR13664">
    <property type="entry name" value="BECLIN 1-ASSOCIATED AUTOPHAGY-RELATED KEY REGULATOR"/>
    <property type="match status" value="1"/>
</dbReference>
<dbReference type="GO" id="GO:0000045">
    <property type="term" value="P:autophagosome assembly"/>
    <property type="evidence" value="ECO:0007669"/>
    <property type="project" value="TreeGrafter"/>
</dbReference>
<dbReference type="GO" id="GO:0016240">
    <property type="term" value="P:autophagosome membrane docking"/>
    <property type="evidence" value="ECO:0007669"/>
    <property type="project" value="TreeGrafter"/>
</dbReference>
<dbReference type="GO" id="GO:0035032">
    <property type="term" value="C:phosphatidylinositol 3-kinase complex, class III"/>
    <property type="evidence" value="ECO:0007669"/>
    <property type="project" value="TreeGrafter"/>
</dbReference>
<dbReference type="GO" id="GO:0000423">
    <property type="term" value="P:mitophagy"/>
    <property type="evidence" value="ECO:0007669"/>
    <property type="project" value="TreeGrafter"/>
</dbReference>
<dbReference type="AlphaFoldDB" id="A0AAV4EFY7"/>
<dbReference type="GO" id="GO:0005776">
    <property type="term" value="C:autophagosome"/>
    <property type="evidence" value="ECO:0007669"/>
    <property type="project" value="TreeGrafter"/>
</dbReference>
<organism evidence="2 3">
    <name type="scientific">Elysia marginata</name>
    <dbReference type="NCBI Taxonomy" id="1093978"/>
    <lineage>
        <taxon>Eukaryota</taxon>
        <taxon>Metazoa</taxon>
        <taxon>Spiralia</taxon>
        <taxon>Lophotrochozoa</taxon>
        <taxon>Mollusca</taxon>
        <taxon>Gastropoda</taxon>
        <taxon>Heterobranchia</taxon>
        <taxon>Euthyneura</taxon>
        <taxon>Panpulmonata</taxon>
        <taxon>Sacoglossa</taxon>
        <taxon>Placobranchoidea</taxon>
        <taxon>Plakobranchidae</taxon>
        <taxon>Elysia</taxon>
    </lineage>
</organism>
<comment type="caution">
    <text evidence="2">The sequence shown here is derived from an EMBL/GenBank/DDBJ whole genome shotgun (WGS) entry which is preliminary data.</text>
</comment>
<dbReference type="GO" id="GO:0035014">
    <property type="term" value="F:phosphatidylinositol 3-kinase regulator activity"/>
    <property type="evidence" value="ECO:0007669"/>
    <property type="project" value="TreeGrafter"/>
</dbReference>
<keyword evidence="3" id="KW-1185">Reference proteome</keyword>
<accession>A0AAV4EFY7</accession>
<dbReference type="GO" id="GO:0097632">
    <property type="term" value="C:extrinsic component of phagophore assembly site membrane"/>
    <property type="evidence" value="ECO:0007669"/>
    <property type="project" value="TreeGrafter"/>
</dbReference>
<proteinExistence type="predicted"/>
<evidence type="ECO:0000313" key="3">
    <source>
        <dbReference type="Proteomes" id="UP000762676"/>
    </source>
</evidence>
<dbReference type="GO" id="GO:0043495">
    <property type="term" value="F:protein-membrane adaptor activity"/>
    <property type="evidence" value="ECO:0007669"/>
    <property type="project" value="TreeGrafter"/>
</dbReference>
<dbReference type="GO" id="GO:0097629">
    <property type="term" value="C:extrinsic component of omegasome membrane"/>
    <property type="evidence" value="ECO:0007669"/>
    <property type="project" value="TreeGrafter"/>
</dbReference>
<evidence type="ECO:0000313" key="2">
    <source>
        <dbReference type="EMBL" id="GFR59396.1"/>
    </source>
</evidence>
<evidence type="ECO:0000256" key="1">
    <source>
        <dbReference type="SAM" id="Coils"/>
    </source>
</evidence>